<dbReference type="InterPro" id="IPR001164">
    <property type="entry name" value="ArfGAP_dom"/>
</dbReference>
<dbReference type="SMART" id="SM00233">
    <property type="entry name" value="PH"/>
    <property type="match status" value="1"/>
</dbReference>
<keyword evidence="6" id="KW-0175">Coiled coil</keyword>
<keyword evidence="12" id="KW-1185">Reference proteome</keyword>
<dbReference type="Pfam" id="PF16746">
    <property type="entry name" value="BAR_3"/>
    <property type="match status" value="1"/>
</dbReference>
<dbReference type="Gene3D" id="2.30.29.30">
    <property type="entry name" value="Pleckstrin-homology domain (PH domain)/Phosphotyrosine-binding domain (PTB)"/>
    <property type="match status" value="1"/>
</dbReference>
<dbReference type="Gene3D" id="2.30.30.40">
    <property type="entry name" value="SH3 Domains"/>
    <property type="match status" value="1"/>
</dbReference>
<feature type="region of interest" description="Disordered" evidence="7">
    <location>
        <begin position="641"/>
        <end position="684"/>
    </location>
</feature>
<dbReference type="OrthoDB" id="435430at2759"/>
<evidence type="ECO:0000256" key="2">
    <source>
        <dbReference type="ARBA" id="ARBA00022723"/>
    </source>
</evidence>
<dbReference type="PRINTS" id="PR00405">
    <property type="entry name" value="REVINTRACTNG"/>
</dbReference>
<feature type="compositionally biased region" description="Polar residues" evidence="7">
    <location>
        <begin position="670"/>
        <end position="682"/>
    </location>
</feature>
<evidence type="ECO:0000313" key="11">
    <source>
        <dbReference type="EMBL" id="CAG2245658.1"/>
    </source>
</evidence>
<dbReference type="InterPro" id="IPR001452">
    <property type="entry name" value="SH3_domain"/>
</dbReference>
<evidence type="ECO:0000256" key="3">
    <source>
        <dbReference type="ARBA" id="ARBA00022833"/>
    </source>
</evidence>
<evidence type="ECO:0000256" key="1">
    <source>
        <dbReference type="ARBA" id="ARBA00022443"/>
    </source>
</evidence>
<dbReference type="InterPro" id="IPR036028">
    <property type="entry name" value="SH3-like_dom_sf"/>
</dbReference>
<dbReference type="PROSITE" id="PS50115">
    <property type="entry name" value="ARFGAP"/>
    <property type="match status" value="1"/>
</dbReference>
<dbReference type="InterPro" id="IPR027267">
    <property type="entry name" value="AH/BAR_dom_sf"/>
</dbReference>
<dbReference type="GO" id="GO:0005737">
    <property type="term" value="C:cytoplasm"/>
    <property type="evidence" value="ECO:0007669"/>
    <property type="project" value="InterPro"/>
</dbReference>
<dbReference type="Pfam" id="PF14604">
    <property type="entry name" value="SH3_9"/>
    <property type="match status" value="1"/>
</dbReference>
<feature type="compositionally biased region" description="Basic and acidic residues" evidence="7">
    <location>
        <begin position="730"/>
        <end position="741"/>
    </location>
</feature>
<dbReference type="Pfam" id="PF00169">
    <property type="entry name" value="PH"/>
    <property type="match status" value="1"/>
</dbReference>
<dbReference type="PANTHER" id="PTHR45854:SF3">
    <property type="entry name" value="ARFGAP WITH SH3 DOMAIN, ANK REPEAT AND PH DOMAIN-CONTAINING PROTEIN"/>
    <property type="match status" value="1"/>
</dbReference>
<dbReference type="SUPFAM" id="SSF50729">
    <property type="entry name" value="PH domain-like"/>
    <property type="match status" value="1"/>
</dbReference>
<evidence type="ECO:0000259" key="10">
    <source>
        <dbReference type="PROSITE" id="PS50115"/>
    </source>
</evidence>
<reference evidence="11" key="1">
    <citation type="submission" date="2021-03" db="EMBL/GenBank/DDBJ databases">
        <authorList>
            <person name="Bekaert M."/>
        </authorList>
    </citation>
    <scope>NUCLEOTIDE SEQUENCE</scope>
</reference>
<feature type="domain" description="Arf-GAP" evidence="10">
    <location>
        <begin position="364"/>
        <end position="486"/>
    </location>
</feature>
<dbReference type="InterPro" id="IPR043593">
    <property type="entry name" value="ASAP"/>
</dbReference>
<dbReference type="FunFam" id="1.25.40.20:FF:000006">
    <property type="entry name" value="Arf-GAP with SH3 domain, ANK repeat and PH domain-containing protein 2"/>
    <property type="match status" value="1"/>
</dbReference>
<proteinExistence type="predicted"/>
<dbReference type="Gene3D" id="1.25.40.20">
    <property type="entry name" value="Ankyrin repeat-containing domain"/>
    <property type="match status" value="1"/>
</dbReference>
<dbReference type="InterPro" id="IPR001849">
    <property type="entry name" value="PH_domain"/>
</dbReference>
<keyword evidence="5" id="KW-0863">Zinc-finger</keyword>
<dbReference type="PROSITE" id="PS50002">
    <property type="entry name" value="SH3"/>
    <property type="match status" value="1"/>
</dbReference>
<dbReference type="SMART" id="SM00248">
    <property type="entry name" value="ANK"/>
    <property type="match status" value="3"/>
</dbReference>
<dbReference type="CDD" id="cd07604">
    <property type="entry name" value="BAR_ASAPs"/>
    <property type="match status" value="1"/>
</dbReference>
<evidence type="ECO:0000256" key="4">
    <source>
        <dbReference type="PROSITE-ProRule" id="PRU00192"/>
    </source>
</evidence>
<sequence>MPEQITVSDFLKETWDDYNSPTTSSFTKRLSQCRNTVNSLEEKLDVDRSSVSKMKKSVKALYNSIKKHVENEDTLAENIEHVGESQLEQEPCVDDAFNKFSTVTKELSGSMNELVSKLHSMLLFPLDTFLKNDLKGVKGDLRKPLDKTWKDYETKFSKIEKEKRQLAKEVGMTRETITGAEIAEEMEKERKVFQLQLCEYLIRVNEIKTKKGVDLLLHLVDYYRALTMFFQEGLKTINHFQSFIDKLVTQLETIKRTQNQERNELVKLRDALKGSMASYKEESKDPVKLNLLTCQVKLVHDDPGKKCFDLVSQNRTYHFQAEDEESMKEWISVLNNAKEQVLMKAFHDNTNSPCINQNVKELTGSILQIVKRLPGNNVCCDCNAKDPEWLSTNLGVLICLECCGIHRQLGVHISRTQSIVIDELGTSQLLLARVVGNQNFNEIVEAKVDQTMKLKPSSPMEERLHYIKAKYEQHKYAIITSTDKEDLKQDLKQAIIQQDIGALIQVYAEGADLMTELPDDENSGTALHLAIEKEDGYSLHIVDFIVQNSHLNSLGHKNKQGNTALHVCSLLNKTECMKLILRTQPELANVENNDSQTPLDIAKENNHEICIDLLKAALQGRKDVFGNVNVDWDLTYEEHFGEDQGYSDDDLESTPERNNKNRSRPPSLVTGASTLELPSNQKEGLDARDRALSQSQALYMKPKNFTVPNAANLQNITASQPNLAMNSSTNHHDSLQSHDKISPSGNGPPLPPRMKKPPPPPPSDKKHARNKSEPFPAEVIHRRSISDPPSRPPPPEFRKTIALSSRPSPPPEIDKTGVGVTPSPRPRAKSNSDDSKSSGTETPPLPLPRKKKSPVGQKFQALFDCDADNDDELTFAEGEIILVLREEEDDWWEGTIEGHPERRGLFPKTFVQPLS</sequence>
<feature type="coiled-coil region" evidence="6">
    <location>
        <begin position="244"/>
        <end position="271"/>
    </location>
</feature>
<dbReference type="InterPro" id="IPR038508">
    <property type="entry name" value="ArfGAP_dom_sf"/>
</dbReference>
<feature type="region of interest" description="Disordered" evidence="7">
    <location>
        <begin position="723"/>
        <end position="855"/>
    </location>
</feature>
<keyword evidence="2" id="KW-0479">Metal-binding</keyword>
<evidence type="ECO:0000256" key="6">
    <source>
        <dbReference type="SAM" id="Coils"/>
    </source>
</evidence>
<comment type="caution">
    <text evidence="11">The sequence shown here is derived from an EMBL/GenBank/DDBJ whole genome shotgun (WGS) entry which is preliminary data.</text>
</comment>
<dbReference type="SUPFAM" id="SSF50044">
    <property type="entry name" value="SH3-domain"/>
    <property type="match status" value="1"/>
</dbReference>
<dbReference type="SUPFAM" id="SSF57863">
    <property type="entry name" value="ArfGap/RecO-like zinc finger"/>
    <property type="match status" value="1"/>
</dbReference>
<keyword evidence="3" id="KW-0862">Zinc</keyword>
<dbReference type="InterPro" id="IPR036770">
    <property type="entry name" value="Ankyrin_rpt-contain_sf"/>
</dbReference>
<dbReference type="SMART" id="SM00326">
    <property type="entry name" value="SH3"/>
    <property type="match status" value="1"/>
</dbReference>
<gene>
    <name evidence="11" type="ORF">MEDL_57676</name>
</gene>
<dbReference type="InterPro" id="IPR002110">
    <property type="entry name" value="Ankyrin_rpt"/>
</dbReference>
<feature type="domain" description="PH" evidence="9">
    <location>
        <begin position="194"/>
        <end position="339"/>
    </location>
</feature>
<dbReference type="PANTHER" id="PTHR45854">
    <property type="entry name" value="ASAP FAMILY MEMBER"/>
    <property type="match status" value="1"/>
</dbReference>
<dbReference type="CDD" id="cd08834">
    <property type="entry name" value="ArfGap_ASAP"/>
    <property type="match status" value="1"/>
</dbReference>
<dbReference type="InterPro" id="IPR004148">
    <property type="entry name" value="BAR_dom"/>
</dbReference>
<dbReference type="SUPFAM" id="SSF48403">
    <property type="entry name" value="Ankyrin repeat"/>
    <property type="match status" value="1"/>
</dbReference>
<feature type="compositionally biased region" description="Pro residues" evidence="7">
    <location>
        <begin position="746"/>
        <end position="762"/>
    </location>
</feature>
<dbReference type="PROSITE" id="PS50003">
    <property type="entry name" value="PH_DOMAIN"/>
    <property type="match status" value="1"/>
</dbReference>
<dbReference type="SUPFAM" id="SSF103657">
    <property type="entry name" value="BAR/IMD domain-like"/>
    <property type="match status" value="1"/>
</dbReference>
<dbReference type="Gene3D" id="1.25.40.950">
    <property type="match status" value="1"/>
</dbReference>
<dbReference type="SMART" id="SM00105">
    <property type="entry name" value="ArfGap"/>
    <property type="match status" value="1"/>
</dbReference>
<dbReference type="GO" id="GO:0008270">
    <property type="term" value="F:zinc ion binding"/>
    <property type="evidence" value="ECO:0007669"/>
    <property type="project" value="UniProtKB-KW"/>
</dbReference>
<dbReference type="Gene3D" id="1.20.1270.60">
    <property type="entry name" value="Arfaptin homology (AH) domain/BAR domain"/>
    <property type="match status" value="1"/>
</dbReference>
<accession>A0A8S3UPQ2</accession>
<dbReference type="InterPro" id="IPR037278">
    <property type="entry name" value="ARFGAP/RecO"/>
</dbReference>
<dbReference type="Proteomes" id="UP000683360">
    <property type="component" value="Unassembled WGS sequence"/>
</dbReference>
<evidence type="ECO:0000256" key="5">
    <source>
        <dbReference type="PROSITE-ProRule" id="PRU00288"/>
    </source>
</evidence>
<evidence type="ECO:0000259" key="9">
    <source>
        <dbReference type="PROSITE" id="PS50003"/>
    </source>
</evidence>
<organism evidence="11 12">
    <name type="scientific">Mytilus edulis</name>
    <name type="common">Blue mussel</name>
    <dbReference type="NCBI Taxonomy" id="6550"/>
    <lineage>
        <taxon>Eukaryota</taxon>
        <taxon>Metazoa</taxon>
        <taxon>Spiralia</taxon>
        <taxon>Lophotrochozoa</taxon>
        <taxon>Mollusca</taxon>
        <taxon>Bivalvia</taxon>
        <taxon>Autobranchia</taxon>
        <taxon>Pteriomorphia</taxon>
        <taxon>Mytilida</taxon>
        <taxon>Mytiloidea</taxon>
        <taxon>Mytilidae</taxon>
        <taxon>Mytilinae</taxon>
        <taxon>Mytilus</taxon>
    </lineage>
</organism>
<dbReference type="InterPro" id="IPR011993">
    <property type="entry name" value="PH-like_dom_sf"/>
</dbReference>
<dbReference type="GO" id="GO:0005096">
    <property type="term" value="F:GTPase activator activity"/>
    <property type="evidence" value="ECO:0007669"/>
    <property type="project" value="InterPro"/>
</dbReference>
<evidence type="ECO:0000259" key="8">
    <source>
        <dbReference type="PROSITE" id="PS50002"/>
    </source>
</evidence>
<name>A0A8S3UPQ2_MYTED</name>
<dbReference type="Gene3D" id="1.10.220.150">
    <property type="entry name" value="Arf GTPase activating protein"/>
    <property type="match status" value="1"/>
</dbReference>
<dbReference type="PRINTS" id="PR00452">
    <property type="entry name" value="SH3DOMAIN"/>
</dbReference>
<dbReference type="AlphaFoldDB" id="A0A8S3UPQ2"/>
<feature type="domain" description="SH3" evidence="8">
    <location>
        <begin position="854"/>
        <end position="915"/>
    </location>
</feature>
<evidence type="ECO:0000313" key="12">
    <source>
        <dbReference type="Proteomes" id="UP000683360"/>
    </source>
</evidence>
<dbReference type="EMBL" id="CAJPWZ010002782">
    <property type="protein sequence ID" value="CAG2245658.1"/>
    <property type="molecule type" value="Genomic_DNA"/>
</dbReference>
<dbReference type="Pfam" id="PF01412">
    <property type="entry name" value="ArfGap"/>
    <property type="match status" value="1"/>
</dbReference>
<dbReference type="Pfam" id="PF12796">
    <property type="entry name" value="Ank_2"/>
    <property type="match status" value="1"/>
</dbReference>
<evidence type="ECO:0000256" key="7">
    <source>
        <dbReference type="SAM" id="MobiDB-lite"/>
    </source>
</evidence>
<protein>
    <submittedName>
        <fullName evidence="11">ASAP</fullName>
    </submittedName>
</protein>
<keyword evidence="1 4" id="KW-0728">SH3 domain</keyword>